<dbReference type="EMBL" id="FCOC02000015">
    <property type="protein sequence ID" value="SAL41404.1"/>
    <property type="molecule type" value="Genomic_DNA"/>
</dbReference>
<dbReference type="RefSeq" id="WP_060857492.1">
    <property type="nucleotide sequence ID" value="NZ_FCOC02000015.1"/>
</dbReference>
<reference evidence="2 3" key="1">
    <citation type="submission" date="2016-01" db="EMBL/GenBank/DDBJ databases">
        <authorList>
            <person name="Oliw E.H."/>
        </authorList>
    </citation>
    <scope>NUCLEOTIDE SEQUENCE [LARGE SCALE GENOMIC DNA]</scope>
    <source>
        <strain evidence="2">LMG 22029</strain>
    </source>
</reference>
<sequence>MATGLSDSERLSLDEVSTDTGFSKVIDWIEDFLCAPNTELGRLGDVCPFAKAAMLKRSVEFYRNRSKSVPGLLADLELHMEEFLQSGALQDIYRCRIIVPTGFDNAVGAVEYVQKQLKPAFVERHLMIGQFFQGCEEPGLWNKAFRPLQAPVPLIAIRSMVPTDIAFLYGNESYVRAYLEKFGRRGSIALRQFETAMEAHK</sequence>
<name>A0A158HAL1_CABSO</name>
<gene>
    <name evidence="2" type="ORF">AWB64_04407</name>
</gene>
<dbReference type="AlphaFoldDB" id="A0A158HAL1"/>
<dbReference type="Proteomes" id="UP000054893">
    <property type="component" value="Unassembled WGS sequence"/>
</dbReference>
<dbReference type="Pfam" id="PF21780">
    <property type="entry name" value="DUF6875"/>
    <property type="match status" value="1"/>
</dbReference>
<organism evidence="2 3">
    <name type="scientific">Caballeronia sordidicola</name>
    <name type="common">Burkholderia sordidicola</name>
    <dbReference type="NCBI Taxonomy" id="196367"/>
    <lineage>
        <taxon>Bacteria</taxon>
        <taxon>Pseudomonadati</taxon>
        <taxon>Pseudomonadota</taxon>
        <taxon>Betaproteobacteria</taxon>
        <taxon>Burkholderiales</taxon>
        <taxon>Burkholderiaceae</taxon>
        <taxon>Caballeronia</taxon>
    </lineage>
</organism>
<evidence type="ECO:0000259" key="1">
    <source>
        <dbReference type="Pfam" id="PF21780"/>
    </source>
</evidence>
<feature type="domain" description="DUF6875" evidence="1">
    <location>
        <begin position="23"/>
        <end position="190"/>
    </location>
</feature>
<evidence type="ECO:0000313" key="3">
    <source>
        <dbReference type="Proteomes" id="UP000054893"/>
    </source>
</evidence>
<accession>A0A158HAL1</accession>
<proteinExistence type="predicted"/>
<protein>
    <recommendedName>
        <fullName evidence="1">DUF6875 domain-containing protein</fullName>
    </recommendedName>
</protein>
<evidence type="ECO:0000313" key="2">
    <source>
        <dbReference type="EMBL" id="SAL41404.1"/>
    </source>
</evidence>
<dbReference type="OrthoDB" id="8420726at2"/>
<dbReference type="InterPro" id="IPR049240">
    <property type="entry name" value="DUF6875"/>
</dbReference>